<dbReference type="AlphaFoldDB" id="A0A5M6D529"/>
<keyword evidence="1" id="KW-0732">Signal</keyword>
<evidence type="ECO:0000313" key="3">
    <source>
        <dbReference type="EMBL" id="KAA5541690.1"/>
    </source>
</evidence>
<feature type="signal peptide" evidence="1">
    <location>
        <begin position="1"/>
        <end position="19"/>
    </location>
</feature>
<dbReference type="EMBL" id="VWSF01000020">
    <property type="protein sequence ID" value="KAA5541690.1"/>
    <property type="molecule type" value="Genomic_DNA"/>
</dbReference>
<accession>A0A5M6D529</accession>
<dbReference type="Proteomes" id="UP000323426">
    <property type="component" value="Unassembled WGS sequence"/>
</dbReference>
<dbReference type="Pfam" id="PF13648">
    <property type="entry name" value="Lipocalin_4"/>
    <property type="match status" value="1"/>
</dbReference>
<name>A0A5M6D529_9BACT</name>
<protein>
    <recommendedName>
        <fullName evidence="2">Lipocalin-like domain-containing protein</fullName>
    </recommendedName>
</protein>
<proteinExistence type="predicted"/>
<organism evidence="3 4">
    <name type="scientific">Adhaeribacter rhizoryzae</name>
    <dbReference type="NCBI Taxonomy" id="2607907"/>
    <lineage>
        <taxon>Bacteria</taxon>
        <taxon>Pseudomonadati</taxon>
        <taxon>Bacteroidota</taxon>
        <taxon>Cytophagia</taxon>
        <taxon>Cytophagales</taxon>
        <taxon>Hymenobacteraceae</taxon>
        <taxon>Adhaeribacter</taxon>
    </lineage>
</organism>
<keyword evidence="4" id="KW-1185">Reference proteome</keyword>
<evidence type="ECO:0000313" key="4">
    <source>
        <dbReference type="Proteomes" id="UP000323426"/>
    </source>
</evidence>
<evidence type="ECO:0000256" key="1">
    <source>
        <dbReference type="SAM" id="SignalP"/>
    </source>
</evidence>
<dbReference type="InterPro" id="IPR024311">
    <property type="entry name" value="Lipocalin-like"/>
</dbReference>
<dbReference type="RefSeq" id="WP_150091332.1">
    <property type="nucleotide sequence ID" value="NZ_VWSF01000020.1"/>
</dbReference>
<feature type="domain" description="Lipocalin-like" evidence="2">
    <location>
        <begin position="38"/>
        <end position="128"/>
    </location>
</feature>
<evidence type="ECO:0000259" key="2">
    <source>
        <dbReference type="Pfam" id="PF13648"/>
    </source>
</evidence>
<feature type="chain" id="PRO_5024333805" description="Lipocalin-like domain-containing protein" evidence="1">
    <location>
        <begin position="20"/>
        <end position="173"/>
    </location>
</feature>
<dbReference type="PROSITE" id="PS51257">
    <property type="entry name" value="PROKAR_LIPOPROTEIN"/>
    <property type="match status" value="1"/>
</dbReference>
<gene>
    <name evidence="3" type="ORF">F0145_20185</name>
</gene>
<sequence length="173" mass="19441">MKLLKFNTLVLLLALFAFVGCDKDKEEVTPLSPEKEVLIGHWKLSHITQEGTQYEAINDSRLIIDRGGSNLGDGTYALNLYYRTVDTSIPYGYSNGGTWALKDTDKLVLNGDVDAQYKVNSITTDALIIERHEKVVNAKGRFVMKHRENAINPTDSVNVMTQSPVVYTFEKKK</sequence>
<comment type="caution">
    <text evidence="3">The sequence shown here is derived from an EMBL/GenBank/DDBJ whole genome shotgun (WGS) entry which is preliminary data.</text>
</comment>
<reference evidence="3 4" key="1">
    <citation type="submission" date="2019-09" db="EMBL/GenBank/DDBJ databases">
        <title>Genome sequence and assembly of Adhaeribacter sp.</title>
        <authorList>
            <person name="Chhetri G."/>
        </authorList>
    </citation>
    <scope>NUCLEOTIDE SEQUENCE [LARGE SCALE GENOMIC DNA]</scope>
    <source>
        <strain evidence="3 4">DK36</strain>
    </source>
</reference>